<dbReference type="Pfam" id="PF00005">
    <property type="entry name" value="ABC_tran"/>
    <property type="match status" value="1"/>
</dbReference>
<name>A0AAW9SS27_9RHOB</name>
<sequence>MHFNKPTLTALAASMAMLGLAGAAQAQDKEIVTVVKVTGENWFTRMEEGVKAYDAEIDGIAARQVGPGRADAAQQAAIVQDLIAQGVDALAIVPMDPSTLEGVLRRAQQRGITVITHEADNMMNTQLDLEAFDNAEFGAHFAEDIAECMGQSGKWTSFVGSLGSLTHVQWADGGADYMAQFPEMELVSPKNESFNDANRAYELAKEILRSHPDIKGFQGGSAIDVIGIGRAVEEAGLEEETCVYGLGLPKDSSAYLESGAVDGIAFWDPKDAGYVMNILAHKVLNGEEIATGDDLGVPGYTNVTVSDGPGEGKIVRGQALGRRDGGQLVRLPVLIRPPEPGQGRGASLSFAALRPRNRPDRSTAMPDPFLETRALHKRYDGVHALKGVSLSIERGKFYHLLGENGCGKSTLIKIISGAQPATSGQVIVEGRDMTGLDPIRGAGCGDRDGLSGSVAAAEPDGDREHRTVRAAGRRAWRAVPQARPGPRHPDCAARAGDRRPAHRPRLPEPAHRHAAYRAAPARGDRPRRCGRGGAGHHGRADHLSDPARSRHADPHRAPPAAEWRRGAFRHPQAGRGARDRWHGAGDARWRTGADRRRGPRPATPRSVAG</sequence>
<comment type="caution">
    <text evidence="7">The sequence shown here is derived from an EMBL/GenBank/DDBJ whole genome shotgun (WGS) entry which is preliminary data.</text>
</comment>
<evidence type="ECO:0000259" key="6">
    <source>
        <dbReference type="Pfam" id="PF13407"/>
    </source>
</evidence>
<dbReference type="SUPFAM" id="SSF53822">
    <property type="entry name" value="Periplasmic binding protein-like I"/>
    <property type="match status" value="1"/>
</dbReference>
<feature type="compositionally biased region" description="Basic residues" evidence="3">
    <location>
        <begin position="528"/>
        <end position="537"/>
    </location>
</feature>
<evidence type="ECO:0000256" key="2">
    <source>
        <dbReference type="ARBA" id="ARBA00007639"/>
    </source>
</evidence>
<comment type="subcellular location">
    <subcellularLocation>
        <location evidence="1">Periplasm</location>
    </subcellularLocation>
</comment>
<dbReference type="GO" id="GO:0016887">
    <property type="term" value="F:ATP hydrolysis activity"/>
    <property type="evidence" value="ECO:0007669"/>
    <property type="project" value="InterPro"/>
</dbReference>
<evidence type="ECO:0000256" key="1">
    <source>
        <dbReference type="ARBA" id="ARBA00004418"/>
    </source>
</evidence>
<dbReference type="InterPro" id="IPR050555">
    <property type="entry name" value="Bact_Solute-Bind_Prot2"/>
</dbReference>
<dbReference type="Gene3D" id="3.40.50.2300">
    <property type="match status" value="2"/>
</dbReference>
<evidence type="ECO:0000313" key="7">
    <source>
        <dbReference type="EMBL" id="MEN9063181.1"/>
    </source>
</evidence>
<dbReference type="GO" id="GO:0030246">
    <property type="term" value="F:carbohydrate binding"/>
    <property type="evidence" value="ECO:0007669"/>
    <property type="project" value="TreeGrafter"/>
</dbReference>
<protein>
    <submittedName>
        <fullName evidence="7">Substrate-binding domain-containing protein</fullName>
    </submittedName>
</protein>
<dbReference type="InterPro" id="IPR028082">
    <property type="entry name" value="Peripla_BP_I"/>
</dbReference>
<feature type="signal peptide" evidence="4">
    <location>
        <begin position="1"/>
        <end position="26"/>
    </location>
</feature>
<evidence type="ECO:0000313" key="8">
    <source>
        <dbReference type="Proteomes" id="UP001428774"/>
    </source>
</evidence>
<dbReference type="InterPro" id="IPR003439">
    <property type="entry name" value="ABC_transporter-like_ATP-bd"/>
</dbReference>
<comment type="similarity">
    <text evidence="2">Belongs to the bacterial solute-binding protein 2 family.</text>
</comment>
<feature type="chain" id="PRO_5043723797" evidence="4">
    <location>
        <begin position="27"/>
        <end position="609"/>
    </location>
</feature>
<feature type="compositionally biased region" description="Basic and acidic residues" evidence="3">
    <location>
        <begin position="538"/>
        <end position="556"/>
    </location>
</feature>
<feature type="domain" description="ABC transporter" evidence="5">
    <location>
        <begin position="385"/>
        <end position="435"/>
    </location>
</feature>
<gene>
    <name evidence="7" type="ORF">ABFB10_21525</name>
</gene>
<evidence type="ECO:0000256" key="3">
    <source>
        <dbReference type="SAM" id="MobiDB-lite"/>
    </source>
</evidence>
<dbReference type="GO" id="GO:0030288">
    <property type="term" value="C:outer membrane-bounded periplasmic space"/>
    <property type="evidence" value="ECO:0007669"/>
    <property type="project" value="TreeGrafter"/>
</dbReference>
<feature type="compositionally biased region" description="Basic and acidic residues" evidence="3">
    <location>
        <begin position="576"/>
        <end position="596"/>
    </location>
</feature>
<dbReference type="Proteomes" id="UP001428774">
    <property type="component" value="Unassembled WGS sequence"/>
</dbReference>
<accession>A0AAW9SS27</accession>
<dbReference type="InterPro" id="IPR027417">
    <property type="entry name" value="P-loop_NTPase"/>
</dbReference>
<proteinExistence type="inferred from homology"/>
<evidence type="ECO:0000259" key="5">
    <source>
        <dbReference type="Pfam" id="PF00005"/>
    </source>
</evidence>
<dbReference type="CDD" id="cd20001">
    <property type="entry name" value="PBP1_LsrB_Quorum_Sensing-like"/>
    <property type="match status" value="1"/>
</dbReference>
<dbReference type="AlphaFoldDB" id="A0AAW9SS27"/>
<dbReference type="GO" id="GO:0005524">
    <property type="term" value="F:ATP binding"/>
    <property type="evidence" value="ECO:0007669"/>
    <property type="project" value="InterPro"/>
</dbReference>
<feature type="domain" description="Periplasmic binding protein" evidence="6">
    <location>
        <begin position="31"/>
        <end position="288"/>
    </location>
</feature>
<dbReference type="Pfam" id="PF13407">
    <property type="entry name" value="Peripla_BP_4"/>
    <property type="match status" value="1"/>
</dbReference>
<dbReference type="PANTHER" id="PTHR30036">
    <property type="entry name" value="D-XYLOSE-BINDING PERIPLASMIC PROTEIN"/>
    <property type="match status" value="1"/>
</dbReference>
<evidence type="ECO:0000256" key="4">
    <source>
        <dbReference type="SAM" id="SignalP"/>
    </source>
</evidence>
<keyword evidence="4" id="KW-0732">Signal</keyword>
<feature type="compositionally biased region" description="Basic and acidic residues" evidence="3">
    <location>
        <begin position="487"/>
        <end position="511"/>
    </location>
</feature>
<reference evidence="7 8" key="1">
    <citation type="submission" date="2024-05" db="EMBL/GenBank/DDBJ databases">
        <title>Genome sequence of Ponticoccus litoralis KCCM 90028.</title>
        <authorList>
            <person name="Kim J.M."/>
            <person name="Lee J.K."/>
            <person name="Choi B.J."/>
            <person name="Bayburt H."/>
            <person name="Baek J.H."/>
            <person name="Jeon C.O."/>
        </authorList>
    </citation>
    <scope>NUCLEOTIDE SEQUENCE [LARGE SCALE GENOMIC DNA]</scope>
    <source>
        <strain evidence="7 8">KCCM 90028</strain>
    </source>
</reference>
<feature type="region of interest" description="Disordered" evidence="3">
    <location>
        <begin position="443"/>
        <end position="609"/>
    </location>
</feature>
<dbReference type="SUPFAM" id="SSF52540">
    <property type="entry name" value="P-loop containing nucleoside triphosphate hydrolases"/>
    <property type="match status" value="1"/>
</dbReference>
<dbReference type="PANTHER" id="PTHR30036:SF7">
    <property type="entry name" value="ABC TRANSPORTER PERIPLASMIC-BINDING PROTEIN YPHF"/>
    <property type="match status" value="1"/>
</dbReference>
<organism evidence="7 8">
    <name type="scientific">Ponticoccus litoralis</name>
    <dbReference type="NCBI Taxonomy" id="422297"/>
    <lineage>
        <taxon>Bacteria</taxon>
        <taxon>Pseudomonadati</taxon>
        <taxon>Pseudomonadota</taxon>
        <taxon>Alphaproteobacteria</taxon>
        <taxon>Rhodobacterales</taxon>
        <taxon>Roseobacteraceae</taxon>
        <taxon>Ponticoccus</taxon>
    </lineage>
</organism>
<dbReference type="InterPro" id="IPR025997">
    <property type="entry name" value="SBP_2_dom"/>
</dbReference>
<dbReference type="Gene3D" id="3.40.50.300">
    <property type="entry name" value="P-loop containing nucleotide triphosphate hydrolases"/>
    <property type="match status" value="1"/>
</dbReference>
<dbReference type="EMBL" id="JBDNCH010000004">
    <property type="protein sequence ID" value="MEN9063181.1"/>
    <property type="molecule type" value="Genomic_DNA"/>
</dbReference>
<keyword evidence="8" id="KW-1185">Reference proteome</keyword>